<feature type="compositionally biased region" description="Low complexity" evidence="11">
    <location>
        <begin position="323"/>
        <end position="332"/>
    </location>
</feature>
<accession>A0A024GN68</accession>
<dbReference type="OrthoDB" id="68090at2759"/>
<comment type="similarity">
    <text evidence="3">Belongs to the proteasome inhibitor PI31 family.</text>
</comment>
<proteinExistence type="inferred from homology"/>
<organism evidence="14 15">
    <name type="scientific">Albugo candida</name>
    <dbReference type="NCBI Taxonomy" id="65357"/>
    <lineage>
        <taxon>Eukaryota</taxon>
        <taxon>Sar</taxon>
        <taxon>Stramenopiles</taxon>
        <taxon>Oomycota</taxon>
        <taxon>Peronosporomycetes</taxon>
        <taxon>Albuginales</taxon>
        <taxon>Albuginaceae</taxon>
        <taxon>Albugo</taxon>
    </lineage>
</organism>
<evidence type="ECO:0000256" key="7">
    <source>
        <dbReference type="ARBA" id="ARBA00022824"/>
    </source>
</evidence>
<keyword evidence="4" id="KW-0488">Methylation</keyword>
<evidence type="ECO:0000256" key="6">
    <source>
        <dbReference type="ARBA" id="ARBA00022553"/>
    </source>
</evidence>
<evidence type="ECO:0000256" key="9">
    <source>
        <dbReference type="ARBA" id="ARBA00022990"/>
    </source>
</evidence>
<feature type="domain" description="PI31 proteasome regulator C-terminal" evidence="12">
    <location>
        <begin position="230"/>
        <end position="269"/>
    </location>
</feature>
<evidence type="ECO:0000259" key="12">
    <source>
        <dbReference type="Pfam" id="PF08577"/>
    </source>
</evidence>
<keyword evidence="7" id="KW-0256">Endoplasmic reticulum</keyword>
<dbReference type="InterPro" id="IPR013886">
    <property type="entry name" value="PI31_Prot_C"/>
</dbReference>
<feature type="compositionally biased region" description="Basic and acidic residues" evidence="11">
    <location>
        <begin position="203"/>
        <end position="216"/>
    </location>
</feature>
<feature type="region of interest" description="Disordered" evidence="11">
    <location>
        <begin position="274"/>
        <end position="332"/>
    </location>
</feature>
<dbReference type="GO" id="GO:0070628">
    <property type="term" value="F:proteasome binding"/>
    <property type="evidence" value="ECO:0007669"/>
    <property type="project" value="InterPro"/>
</dbReference>
<dbReference type="InterPro" id="IPR021625">
    <property type="entry name" value="PI31_Prot_N"/>
</dbReference>
<keyword evidence="8" id="KW-0647">Proteasome</keyword>
<evidence type="ECO:0000256" key="8">
    <source>
        <dbReference type="ARBA" id="ARBA00022942"/>
    </source>
</evidence>
<evidence type="ECO:0000256" key="4">
    <source>
        <dbReference type="ARBA" id="ARBA00022481"/>
    </source>
</evidence>
<dbReference type="GO" id="GO:0004866">
    <property type="term" value="F:endopeptidase inhibitor activity"/>
    <property type="evidence" value="ECO:0007669"/>
    <property type="project" value="InterPro"/>
</dbReference>
<evidence type="ECO:0000313" key="15">
    <source>
        <dbReference type="Proteomes" id="UP000053237"/>
    </source>
</evidence>
<feature type="domain" description="PI31 proteasome regulator N-terminal" evidence="13">
    <location>
        <begin position="68"/>
        <end position="187"/>
    </location>
</feature>
<keyword evidence="15" id="KW-1185">Reference proteome</keyword>
<evidence type="ECO:0000256" key="5">
    <source>
        <dbReference type="ARBA" id="ARBA00022490"/>
    </source>
</evidence>
<gene>
    <name evidence="14" type="ORF">BN9_092410</name>
</gene>
<evidence type="ECO:0000256" key="2">
    <source>
        <dbReference type="ARBA" id="ARBA00004496"/>
    </source>
</evidence>
<dbReference type="Gene3D" id="3.40.1000.30">
    <property type="match status" value="1"/>
</dbReference>
<dbReference type="GO" id="GO:0043161">
    <property type="term" value="P:proteasome-mediated ubiquitin-dependent protein catabolic process"/>
    <property type="evidence" value="ECO:0007669"/>
    <property type="project" value="InterPro"/>
</dbReference>
<dbReference type="AlphaFoldDB" id="A0A024GN68"/>
<comment type="function">
    <text evidence="10">Plays an important role in control of proteasome function. Inhibits the hydrolysis of protein and peptide substrates by the 20S proteasome. Also inhibits the activation of the proteasome by the proteasome regulatory proteins PA700 and PA28.</text>
</comment>
<feature type="region of interest" description="Disordered" evidence="11">
    <location>
        <begin position="195"/>
        <end position="228"/>
    </location>
</feature>
<reference evidence="14 15" key="1">
    <citation type="submission" date="2012-05" db="EMBL/GenBank/DDBJ databases">
        <title>Recombination and specialization in a pathogen metapopulation.</title>
        <authorList>
            <person name="Gardiner A."/>
            <person name="Kemen E."/>
            <person name="Schultz-Larsen T."/>
            <person name="MacLean D."/>
            <person name="Van Oosterhout C."/>
            <person name="Jones J.D.G."/>
        </authorList>
    </citation>
    <scope>NUCLEOTIDE SEQUENCE [LARGE SCALE GENOMIC DNA]</scope>
    <source>
        <strain evidence="14 15">Ac Nc2</strain>
    </source>
</reference>
<evidence type="ECO:0000256" key="3">
    <source>
        <dbReference type="ARBA" id="ARBA00006405"/>
    </source>
</evidence>
<sequence>MSDAVHHDETMLFESINQVQNVELKKHMLSALSSFQTAETQSSSSRDTMRTDGAKDHILQFLSDNPAEIKCPKDALVVAIHLLIVEGGFQPKFASDSSKLPEGWNTHSASNLFQLSYRRRDNEDSCYTLKIISIGDKFELYFSDSTERVHSLEVSMSDYIDETSPKAPLHSIGTLRARIKGFLENIEASNQQPKISEGFHPTQRTERDEYEFENRGTRYPSVGSGDVFMPSRSGGDPGMLVGPNHEIFRRRQDPARGIVPGARFDPFGPVMGPNIPSRDGNMPFPAAPRLPFGDPNPDHLRMPRDDDNDDFGFSSQPRRDFSRSSGSSFPYF</sequence>
<dbReference type="Proteomes" id="UP000053237">
    <property type="component" value="Unassembled WGS sequence"/>
</dbReference>
<keyword evidence="6" id="KW-0597">Phosphoprotein</keyword>
<dbReference type="STRING" id="65357.A0A024GN68"/>
<dbReference type="GO" id="GO:0000502">
    <property type="term" value="C:proteasome complex"/>
    <property type="evidence" value="ECO:0007669"/>
    <property type="project" value="UniProtKB-KW"/>
</dbReference>
<evidence type="ECO:0000259" key="13">
    <source>
        <dbReference type="Pfam" id="PF11566"/>
    </source>
</evidence>
<comment type="caution">
    <text evidence="14">The sequence shown here is derived from an EMBL/GenBank/DDBJ whole genome shotgun (WGS) entry which is preliminary data.</text>
</comment>
<dbReference type="InterPro" id="IPR045128">
    <property type="entry name" value="PI31-like"/>
</dbReference>
<dbReference type="Pfam" id="PF08577">
    <property type="entry name" value="PI31_Prot_C"/>
    <property type="match status" value="1"/>
</dbReference>
<evidence type="ECO:0000256" key="1">
    <source>
        <dbReference type="ARBA" id="ARBA00004240"/>
    </source>
</evidence>
<protein>
    <submittedName>
        <fullName evidence="14">Uncharacterized protein</fullName>
    </submittedName>
</protein>
<feature type="compositionally biased region" description="Basic and acidic residues" evidence="11">
    <location>
        <begin position="296"/>
        <end position="305"/>
    </location>
</feature>
<dbReference type="EMBL" id="CAIX01000208">
    <property type="protein sequence ID" value="CCI48179.1"/>
    <property type="molecule type" value="Genomic_DNA"/>
</dbReference>
<evidence type="ECO:0000313" key="14">
    <source>
        <dbReference type="EMBL" id="CCI48179.1"/>
    </source>
</evidence>
<dbReference type="PANTHER" id="PTHR13266:SF1">
    <property type="entry name" value="PROTEASOME INHIBITOR PI31 SUBUNIT"/>
    <property type="match status" value="1"/>
</dbReference>
<name>A0A024GN68_9STRA</name>
<dbReference type="GO" id="GO:0005783">
    <property type="term" value="C:endoplasmic reticulum"/>
    <property type="evidence" value="ECO:0007669"/>
    <property type="project" value="UniProtKB-SubCell"/>
</dbReference>
<keyword evidence="5" id="KW-0963">Cytoplasm</keyword>
<dbReference type="Pfam" id="PF11566">
    <property type="entry name" value="PI31_Prot_N"/>
    <property type="match status" value="1"/>
</dbReference>
<evidence type="ECO:0000256" key="10">
    <source>
        <dbReference type="ARBA" id="ARBA00024805"/>
    </source>
</evidence>
<keyword evidence="9" id="KW-0007">Acetylation</keyword>
<evidence type="ECO:0000256" key="11">
    <source>
        <dbReference type="SAM" id="MobiDB-lite"/>
    </source>
</evidence>
<comment type="subcellular location">
    <subcellularLocation>
        <location evidence="2">Cytoplasm</location>
    </subcellularLocation>
    <subcellularLocation>
        <location evidence="1">Endoplasmic reticulum</location>
    </subcellularLocation>
</comment>
<dbReference type="PANTHER" id="PTHR13266">
    <property type="entry name" value="PROTEASOME INHIBITOR"/>
    <property type="match status" value="1"/>
</dbReference>
<dbReference type="InParanoid" id="A0A024GN68"/>